<evidence type="ECO:0000313" key="3">
    <source>
        <dbReference type="EMBL" id="SDY18484.1"/>
    </source>
</evidence>
<feature type="chain" id="PRO_5011490491" evidence="2">
    <location>
        <begin position="20"/>
        <end position="77"/>
    </location>
</feature>
<protein>
    <submittedName>
        <fullName evidence="3">Uncharacterized protein</fullName>
    </submittedName>
</protein>
<gene>
    <name evidence="3" type="ORF">SAMN05444340_104143</name>
</gene>
<dbReference type="OrthoDB" id="7873635at2"/>
<keyword evidence="4" id="KW-1185">Reference proteome</keyword>
<sequence length="77" mass="8354">MMRANGWAMLLAATGAAFALGAILARQRDGFGAPPGTDCNRVRDAGPEEMRDPPRTWDRVDEFVDESFPASDPPGNY</sequence>
<evidence type="ECO:0000313" key="4">
    <source>
        <dbReference type="Proteomes" id="UP000199286"/>
    </source>
</evidence>
<proteinExistence type="predicted"/>
<dbReference type="AlphaFoldDB" id="A0A1H3HUP9"/>
<name>A0A1H3HUP9_9RHOB</name>
<keyword evidence="2" id="KW-0732">Signal</keyword>
<feature type="signal peptide" evidence="2">
    <location>
        <begin position="1"/>
        <end position="19"/>
    </location>
</feature>
<feature type="region of interest" description="Disordered" evidence="1">
    <location>
        <begin position="29"/>
        <end position="55"/>
    </location>
</feature>
<accession>A0A1H3HUP9</accession>
<dbReference type="STRING" id="321339.SAMN05444340_104143"/>
<dbReference type="Proteomes" id="UP000199286">
    <property type="component" value="Unassembled WGS sequence"/>
</dbReference>
<dbReference type="EMBL" id="FNPF01000004">
    <property type="protein sequence ID" value="SDY18484.1"/>
    <property type="molecule type" value="Genomic_DNA"/>
</dbReference>
<evidence type="ECO:0000256" key="1">
    <source>
        <dbReference type="SAM" id="MobiDB-lite"/>
    </source>
</evidence>
<reference evidence="3 4" key="1">
    <citation type="submission" date="2016-10" db="EMBL/GenBank/DDBJ databases">
        <authorList>
            <person name="de Groot N.N."/>
        </authorList>
    </citation>
    <scope>NUCLEOTIDE SEQUENCE [LARGE SCALE GENOMIC DNA]</scope>
    <source>
        <strain evidence="3 4">DSM 26880</strain>
    </source>
</reference>
<feature type="compositionally biased region" description="Basic and acidic residues" evidence="1">
    <location>
        <begin position="40"/>
        <end position="55"/>
    </location>
</feature>
<evidence type="ECO:0000256" key="2">
    <source>
        <dbReference type="SAM" id="SignalP"/>
    </source>
</evidence>
<organism evidence="3 4">
    <name type="scientific">Citreimonas salinaria</name>
    <dbReference type="NCBI Taxonomy" id="321339"/>
    <lineage>
        <taxon>Bacteria</taxon>
        <taxon>Pseudomonadati</taxon>
        <taxon>Pseudomonadota</taxon>
        <taxon>Alphaproteobacteria</taxon>
        <taxon>Rhodobacterales</taxon>
        <taxon>Roseobacteraceae</taxon>
        <taxon>Citreimonas</taxon>
    </lineage>
</organism>